<protein>
    <recommendedName>
        <fullName evidence="3">Cytochrome oxidase</fullName>
    </recommendedName>
</protein>
<reference evidence="2" key="1">
    <citation type="journal article" date="2018" name="Front. Microbiol.">
        <title>Genome-Based Analysis Reveals the Taxonomy and Diversity of the Family Idiomarinaceae.</title>
        <authorList>
            <person name="Liu Y."/>
            <person name="Lai Q."/>
            <person name="Shao Z."/>
        </authorList>
    </citation>
    <scope>NUCLEOTIDE SEQUENCE [LARGE SCALE GENOMIC DNA]</scope>
    <source>
        <strain evidence="2">R22</strain>
    </source>
</reference>
<gene>
    <name evidence="1" type="ORF">CWI78_05845</name>
</gene>
<accession>A0A432YZS1</accession>
<dbReference type="AlphaFoldDB" id="A0A432YZS1"/>
<proteinExistence type="predicted"/>
<dbReference type="OrthoDB" id="9785445at2"/>
<sequence>MSSLNRSRRAIIIVFVAFIIPVLAAWLILSQDWYEAGTNKGTLLQPPITLNQEADQLPEGWQIGYIAPQNCEAICENTLYVMNQVDVAIGKDTERLTPVVLHQSEAEKTNFNHSAPHITQMITPQLIEQLSELPDNTVFIIDPMHNVMLYYPTHLDKEQMIAEGKNVLADLRKLLKLSRIG</sequence>
<comment type="caution">
    <text evidence="1">The sequence shown here is derived from an EMBL/GenBank/DDBJ whole genome shotgun (WGS) entry which is preliminary data.</text>
</comment>
<organism evidence="1 2">
    <name type="scientific">Idiomarina ramblicola</name>
    <dbReference type="NCBI Taxonomy" id="263724"/>
    <lineage>
        <taxon>Bacteria</taxon>
        <taxon>Pseudomonadati</taxon>
        <taxon>Pseudomonadota</taxon>
        <taxon>Gammaproteobacteria</taxon>
        <taxon>Alteromonadales</taxon>
        <taxon>Idiomarinaceae</taxon>
        <taxon>Idiomarina</taxon>
    </lineage>
</organism>
<keyword evidence="2" id="KW-1185">Reference proteome</keyword>
<evidence type="ECO:0000313" key="2">
    <source>
        <dbReference type="Proteomes" id="UP000288058"/>
    </source>
</evidence>
<evidence type="ECO:0008006" key="3">
    <source>
        <dbReference type="Google" id="ProtNLM"/>
    </source>
</evidence>
<evidence type="ECO:0000313" key="1">
    <source>
        <dbReference type="EMBL" id="RUO69438.1"/>
    </source>
</evidence>
<dbReference type="RefSeq" id="WP_126781172.1">
    <property type="nucleotide sequence ID" value="NZ_PIQC01000004.1"/>
</dbReference>
<dbReference type="EMBL" id="PIQC01000004">
    <property type="protein sequence ID" value="RUO69438.1"/>
    <property type="molecule type" value="Genomic_DNA"/>
</dbReference>
<name>A0A432YZS1_9GAMM</name>
<dbReference type="Proteomes" id="UP000288058">
    <property type="component" value="Unassembled WGS sequence"/>
</dbReference>